<evidence type="ECO:0000256" key="2">
    <source>
        <dbReference type="ARBA" id="ARBA00022679"/>
    </source>
</evidence>
<evidence type="ECO:0000256" key="9">
    <source>
        <dbReference type="PIRSR" id="PIRSR016262-3"/>
    </source>
</evidence>
<dbReference type="HAMAP" id="MF_00013">
    <property type="entry name" value="LipB"/>
    <property type="match status" value="1"/>
</dbReference>
<dbReference type="Proteomes" id="UP000243633">
    <property type="component" value="Chromosome 1"/>
</dbReference>
<feature type="site" description="Lowers pKa of active site Cys" evidence="5 9">
    <location>
        <position position="132"/>
    </location>
</feature>
<evidence type="ECO:0000256" key="5">
    <source>
        <dbReference type="HAMAP-Rule" id="MF_00013"/>
    </source>
</evidence>
<evidence type="ECO:0000256" key="3">
    <source>
        <dbReference type="ARBA" id="ARBA00023315"/>
    </source>
</evidence>
<sequence length="210" mass="24835">MSIIIRDFGLSDWNSINFSMQYFTMFRHSKTIDEIWILEHYPVFTRGFLEKSKFVPYIQKIPVFLVNRGGKMTYHGPGQLIIYFLIDLKKNKILLSYFIQKMLFIMKKTLRYFSILAFEKKKFPGLYVQNKKICSFGLRITRGCVMHGFSINVKMDLFPFTFINVCGKKNLEMVDMYFYNKNVTINSVKKEILKNIVKSFSNVDLLTLSI</sequence>
<dbReference type="PANTHER" id="PTHR10993">
    <property type="entry name" value="OCTANOYLTRANSFERASE"/>
    <property type="match status" value="1"/>
</dbReference>
<dbReference type="OrthoDB" id="9787061at2"/>
<evidence type="ECO:0000256" key="1">
    <source>
        <dbReference type="ARBA" id="ARBA00004821"/>
    </source>
</evidence>
<feature type="binding site" evidence="5 8">
    <location>
        <begin position="148"/>
        <end position="150"/>
    </location>
    <ligand>
        <name>substrate</name>
    </ligand>
</feature>
<keyword evidence="12" id="KW-1185">Reference proteome</keyword>
<reference evidence="12" key="1">
    <citation type="submission" date="2015-10" db="EMBL/GenBank/DDBJ databases">
        <authorList>
            <person name="Manzano-Marin A."/>
            <person name="Manzano-Marin A."/>
        </authorList>
    </citation>
    <scope>NUCLEOTIDE SEQUENCE [LARGE SCALE GENOMIC DNA]</scope>
    <source>
        <strain evidence="12">BTs</strain>
    </source>
</reference>
<dbReference type="SUPFAM" id="SSF55681">
    <property type="entry name" value="Class II aaRS and biotin synthetases"/>
    <property type="match status" value="1"/>
</dbReference>
<keyword evidence="5" id="KW-0963">Cytoplasm</keyword>
<dbReference type="EC" id="2.3.1.181" evidence="5 6"/>
<evidence type="ECO:0000256" key="4">
    <source>
        <dbReference type="ARBA" id="ARBA00024732"/>
    </source>
</evidence>
<dbReference type="CDD" id="cd16444">
    <property type="entry name" value="LipB"/>
    <property type="match status" value="1"/>
</dbReference>
<evidence type="ECO:0000256" key="6">
    <source>
        <dbReference type="PIRNR" id="PIRNR016262"/>
    </source>
</evidence>
<dbReference type="PIRSF" id="PIRSF016262">
    <property type="entry name" value="LPLase"/>
    <property type="match status" value="1"/>
</dbReference>
<comment type="pathway">
    <text evidence="1 5 6">Protein modification; protein lipoylation via endogenous pathway; protein N(6)-(lipoyl)lysine from octanoyl-[acyl-carrier-protein]: step 1/2.</text>
</comment>
<feature type="active site" description="Acyl-thioester intermediate" evidence="5 7">
    <location>
        <position position="166"/>
    </location>
</feature>
<feature type="binding site" evidence="5 8">
    <location>
        <begin position="135"/>
        <end position="137"/>
    </location>
    <ligand>
        <name>substrate</name>
    </ligand>
</feature>
<protein>
    <recommendedName>
        <fullName evidence="5 6">Octanoyltransferase</fullName>
        <ecNumber evidence="5 6">2.3.1.181</ecNumber>
    </recommendedName>
    <alternativeName>
        <fullName evidence="5">Lipoate-protein ligase B</fullName>
    </alternativeName>
    <alternativeName>
        <fullName evidence="5">Lipoyl/octanoyl transferase</fullName>
    </alternativeName>
    <alternativeName>
        <fullName evidence="5">Octanoyl-[acyl-carrier-protein]-protein N-octanoyltransferase</fullName>
    </alternativeName>
</protein>
<dbReference type="InterPro" id="IPR045864">
    <property type="entry name" value="aa-tRNA-synth_II/BPL/LPL"/>
</dbReference>
<accession>A0A160SZ02</accession>
<dbReference type="STRING" id="98804.BTSPAZIEG_0181"/>
<comment type="function">
    <text evidence="4 5 6">Catalyzes the transfer of endogenously produced octanoic acid from octanoyl-acyl-carrier-protein onto the lipoyl domains of lipoate-dependent enzymes. Lipoyl-ACP can also act as a substrate although octanoyl-ACP is likely to be the physiological substrate.</text>
</comment>
<dbReference type="AlphaFoldDB" id="A0A160SZ02"/>
<dbReference type="PANTHER" id="PTHR10993:SF7">
    <property type="entry name" value="LIPOYLTRANSFERASE 2, MITOCHONDRIAL-RELATED"/>
    <property type="match status" value="1"/>
</dbReference>
<dbReference type="InterPro" id="IPR004143">
    <property type="entry name" value="BPL_LPL_catalytic"/>
</dbReference>
<dbReference type="GO" id="GO:0033819">
    <property type="term" value="F:lipoyl(octanoyl) transferase activity"/>
    <property type="evidence" value="ECO:0007669"/>
    <property type="project" value="UniProtKB-EC"/>
</dbReference>
<feature type="domain" description="BPL/LPL catalytic" evidence="10">
    <location>
        <begin position="29"/>
        <end position="204"/>
    </location>
</feature>
<evidence type="ECO:0000256" key="8">
    <source>
        <dbReference type="PIRSR" id="PIRSR016262-2"/>
    </source>
</evidence>
<dbReference type="GO" id="GO:0009249">
    <property type="term" value="P:protein lipoylation"/>
    <property type="evidence" value="ECO:0007669"/>
    <property type="project" value="InterPro"/>
</dbReference>
<feature type="binding site" evidence="5 8">
    <location>
        <begin position="68"/>
        <end position="75"/>
    </location>
    <ligand>
        <name>substrate</name>
    </ligand>
</feature>
<dbReference type="PROSITE" id="PS51733">
    <property type="entry name" value="BPL_LPL_CATALYTIC"/>
    <property type="match status" value="1"/>
</dbReference>
<comment type="subcellular location">
    <subcellularLocation>
        <location evidence="5">Cytoplasm</location>
    </subcellularLocation>
</comment>
<comment type="miscellaneous">
    <text evidence="5">In the reaction, the free carboxyl group of octanoic acid is attached via an amide linkage to the epsilon-amino group of a specific lysine residue of lipoyl domains of lipoate-dependent enzymes.</text>
</comment>
<dbReference type="Pfam" id="PF21948">
    <property type="entry name" value="LplA-B_cat"/>
    <property type="match status" value="1"/>
</dbReference>
<dbReference type="NCBIfam" id="TIGR00214">
    <property type="entry name" value="lipB"/>
    <property type="match status" value="1"/>
</dbReference>
<dbReference type="PROSITE" id="PS01313">
    <property type="entry name" value="LIPB"/>
    <property type="match status" value="1"/>
</dbReference>
<name>A0A160SZ02_BUCTT</name>
<comment type="catalytic activity">
    <reaction evidence="5 6">
        <text>octanoyl-[ACP] + L-lysyl-[protein] = N(6)-octanoyl-L-lysyl-[protein] + holo-[ACP] + H(+)</text>
        <dbReference type="Rhea" id="RHEA:17665"/>
        <dbReference type="Rhea" id="RHEA-COMP:9636"/>
        <dbReference type="Rhea" id="RHEA-COMP:9685"/>
        <dbReference type="Rhea" id="RHEA-COMP:9752"/>
        <dbReference type="Rhea" id="RHEA-COMP:9928"/>
        <dbReference type="ChEBI" id="CHEBI:15378"/>
        <dbReference type="ChEBI" id="CHEBI:29969"/>
        <dbReference type="ChEBI" id="CHEBI:64479"/>
        <dbReference type="ChEBI" id="CHEBI:78463"/>
        <dbReference type="ChEBI" id="CHEBI:78809"/>
        <dbReference type="EC" id="2.3.1.181"/>
    </reaction>
</comment>
<keyword evidence="2 5" id="KW-0808">Transferase</keyword>
<dbReference type="UniPathway" id="UPA00538">
    <property type="reaction ID" value="UER00592"/>
</dbReference>
<dbReference type="InterPro" id="IPR000544">
    <property type="entry name" value="Octanoyltransferase"/>
</dbReference>
<evidence type="ECO:0000256" key="7">
    <source>
        <dbReference type="PIRSR" id="PIRSR016262-1"/>
    </source>
</evidence>
<organism evidence="11 12">
    <name type="scientific">Buchnera aphidicola subsp. Tuberolachnus salignus</name>
    <dbReference type="NCBI Taxonomy" id="98804"/>
    <lineage>
        <taxon>Bacteria</taxon>
        <taxon>Pseudomonadati</taxon>
        <taxon>Pseudomonadota</taxon>
        <taxon>Gammaproteobacteria</taxon>
        <taxon>Enterobacterales</taxon>
        <taxon>Erwiniaceae</taxon>
        <taxon>Buchnera</taxon>
    </lineage>
</organism>
<dbReference type="GO" id="GO:0005737">
    <property type="term" value="C:cytoplasm"/>
    <property type="evidence" value="ECO:0007669"/>
    <property type="project" value="UniProtKB-SubCell"/>
</dbReference>
<keyword evidence="3 5" id="KW-0012">Acyltransferase</keyword>
<proteinExistence type="inferred from homology"/>
<gene>
    <name evidence="5 11" type="primary">lipB</name>
    <name evidence="11" type="ORF">BTSPAZIEG_0181</name>
</gene>
<dbReference type="RefSeq" id="WP_075472557.1">
    <property type="nucleotide sequence ID" value="NZ_CP135003.1"/>
</dbReference>
<evidence type="ECO:0000259" key="10">
    <source>
        <dbReference type="PROSITE" id="PS51733"/>
    </source>
</evidence>
<dbReference type="EMBL" id="LN890285">
    <property type="protein sequence ID" value="CUR53156.1"/>
    <property type="molecule type" value="Genomic_DNA"/>
</dbReference>
<comment type="similarity">
    <text evidence="5 6">Belongs to the LipB family.</text>
</comment>
<dbReference type="PATRIC" id="fig|98804.3.peg.171"/>
<evidence type="ECO:0000313" key="12">
    <source>
        <dbReference type="Proteomes" id="UP000243633"/>
    </source>
</evidence>
<dbReference type="InterPro" id="IPR020605">
    <property type="entry name" value="Octanoyltransferase_CS"/>
</dbReference>
<evidence type="ECO:0000313" key="11">
    <source>
        <dbReference type="EMBL" id="CUR53156.1"/>
    </source>
</evidence>
<dbReference type="Gene3D" id="3.30.930.10">
    <property type="entry name" value="Bira Bifunctional Protein, Domain 2"/>
    <property type="match status" value="1"/>
</dbReference>